<evidence type="ECO:0000256" key="1">
    <source>
        <dbReference type="ARBA" id="ARBA00004479"/>
    </source>
</evidence>
<dbReference type="SMART" id="SM01190">
    <property type="entry name" value="EMP24_GP25L"/>
    <property type="match status" value="1"/>
</dbReference>
<evidence type="ECO:0000313" key="10">
    <source>
        <dbReference type="Proteomes" id="UP000241769"/>
    </source>
</evidence>
<evidence type="ECO:0000256" key="2">
    <source>
        <dbReference type="ARBA" id="ARBA00007104"/>
    </source>
</evidence>
<dbReference type="PANTHER" id="PTHR22811">
    <property type="entry name" value="TRANSMEMBRANE EMP24 DOMAIN-CONTAINING PROTEIN"/>
    <property type="match status" value="1"/>
</dbReference>
<dbReference type="GO" id="GO:0016020">
    <property type="term" value="C:membrane"/>
    <property type="evidence" value="ECO:0007669"/>
    <property type="project" value="UniProtKB-SubCell"/>
</dbReference>
<evidence type="ECO:0000313" key="9">
    <source>
        <dbReference type="EMBL" id="PRP87459.1"/>
    </source>
</evidence>
<dbReference type="Pfam" id="PF01105">
    <property type="entry name" value="EMP24_GP25L"/>
    <property type="match status" value="1"/>
</dbReference>
<evidence type="ECO:0000256" key="4">
    <source>
        <dbReference type="ARBA" id="ARBA00022729"/>
    </source>
</evidence>
<sequence>MQDRLSQSEPVGVLVFLFPPLFLCFFPPLYDILDTVLPSNRMTYPQLPYWHHLRYYQQVNLRASLFVLFLSVASAALIFQVEPKSRECFYGDIQSGQTSHLSYFVLRGGLLDIDMTLSKPNAEVIKTGIVFEARDSTFKPRPLELTCSAGMKWPGVHIPYHSSITDSGRWTAKVVQFEWDIRAEKEDNALKAGRPSVAMDQAVERISDSIDAIQIDQTYLKIREQSLRDTESTNERVLWFSILESIVLASISIGQVVMLRRFFECLQYSMSFISSETSTSSTVPLTHIMLSKWFGA</sequence>
<evidence type="ECO:0000256" key="6">
    <source>
        <dbReference type="ARBA" id="ARBA00023136"/>
    </source>
</evidence>
<evidence type="ECO:0000259" key="8">
    <source>
        <dbReference type="SMART" id="SM01190"/>
    </source>
</evidence>
<keyword evidence="3 7" id="KW-0812">Transmembrane</keyword>
<dbReference type="STRING" id="1890364.A0A2P6NU18"/>
<dbReference type="Proteomes" id="UP000241769">
    <property type="component" value="Unassembled WGS sequence"/>
</dbReference>
<dbReference type="AlphaFoldDB" id="A0A2P6NU18"/>
<organism evidence="9 10">
    <name type="scientific">Planoprotostelium fungivorum</name>
    <dbReference type="NCBI Taxonomy" id="1890364"/>
    <lineage>
        <taxon>Eukaryota</taxon>
        <taxon>Amoebozoa</taxon>
        <taxon>Evosea</taxon>
        <taxon>Variosea</taxon>
        <taxon>Cavosteliida</taxon>
        <taxon>Cavosteliaceae</taxon>
        <taxon>Planoprotostelium</taxon>
    </lineage>
</organism>
<evidence type="ECO:0000256" key="7">
    <source>
        <dbReference type="SAM" id="Phobius"/>
    </source>
</evidence>
<keyword evidence="10" id="KW-1185">Reference proteome</keyword>
<gene>
    <name evidence="9" type="ORF">PROFUN_00670</name>
</gene>
<keyword evidence="5 7" id="KW-1133">Transmembrane helix</keyword>
<dbReference type="InterPro" id="IPR015720">
    <property type="entry name" value="Emp24-like"/>
</dbReference>
<dbReference type="EMBL" id="MDYQ01000020">
    <property type="protein sequence ID" value="PRP87459.1"/>
    <property type="molecule type" value="Genomic_DNA"/>
</dbReference>
<comment type="similarity">
    <text evidence="2">Belongs to the EMP24/GP25L family.</text>
</comment>
<evidence type="ECO:0000256" key="3">
    <source>
        <dbReference type="ARBA" id="ARBA00022692"/>
    </source>
</evidence>
<dbReference type="OrthoDB" id="62956at2759"/>
<proteinExistence type="inferred from homology"/>
<feature type="transmembrane region" description="Helical" evidence="7">
    <location>
        <begin position="59"/>
        <end position="79"/>
    </location>
</feature>
<evidence type="ECO:0000256" key="5">
    <source>
        <dbReference type="ARBA" id="ARBA00022989"/>
    </source>
</evidence>
<name>A0A2P6NU18_9EUKA</name>
<dbReference type="InParanoid" id="A0A2P6NU18"/>
<reference evidence="9 10" key="1">
    <citation type="journal article" date="2018" name="Genome Biol. Evol.">
        <title>Multiple Roots of Fruiting Body Formation in Amoebozoa.</title>
        <authorList>
            <person name="Hillmann F."/>
            <person name="Forbes G."/>
            <person name="Novohradska S."/>
            <person name="Ferling I."/>
            <person name="Riege K."/>
            <person name="Groth M."/>
            <person name="Westermann M."/>
            <person name="Marz M."/>
            <person name="Spaller T."/>
            <person name="Winckler T."/>
            <person name="Schaap P."/>
            <person name="Glockner G."/>
        </authorList>
    </citation>
    <scope>NUCLEOTIDE SEQUENCE [LARGE SCALE GENOMIC DNA]</scope>
    <source>
        <strain evidence="9 10">Jena</strain>
    </source>
</reference>
<comment type="caution">
    <text evidence="9">The sequence shown here is derived from an EMBL/GenBank/DDBJ whole genome shotgun (WGS) entry which is preliminary data.</text>
</comment>
<keyword evidence="4" id="KW-0732">Signal</keyword>
<accession>A0A2P6NU18</accession>
<keyword evidence="6 7" id="KW-0472">Membrane</keyword>
<feature type="transmembrane region" description="Helical" evidence="7">
    <location>
        <begin position="12"/>
        <end position="30"/>
    </location>
</feature>
<feature type="transmembrane region" description="Helical" evidence="7">
    <location>
        <begin position="237"/>
        <end position="259"/>
    </location>
</feature>
<protein>
    <recommendedName>
        <fullName evidence="8">GOLD domain-containing protein</fullName>
    </recommendedName>
</protein>
<comment type="subcellular location">
    <subcellularLocation>
        <location evidence="1">Membrane</location>
        <topology evidence="1">Single-pass type I membrane protein</topology>
    </subcellularLocation>
</comment>
<feature type="domain" description="GOLD" evidence="8">
    <location>
        <begin position="76"/>
        <end position="264"/>
    </location>
</feature>
<dbReference type="InterPro" id="IPR009038">
    <property type="entry name" value="GOLD_dom"/>
</dbReference>